<dbReference type="InterPro" id="IPR003423">
    <property type="entry name" value="OMP_efflux"/>
</dbReference>
<sequence length="434" mass="46739">MLAFALAASVPAAHGTTLTQAVETARVFDTAISAARHAERAGAQKRWQGLAGLLPRVQLEGSYTRQDQPSASYAAGVRRHYYAVTVTQPLFDLSRYADYQRGVAQASGAEVELASARQQLVINVADAFFEVLYQREVLQAARAAKQAFGKQLEQARLALGIGEGTRTEVDEAQANYDDAQAREIGAANDLEVAGGTYSRLTGLSAADIDPLSGVCLPAPSMSEMEDALARAETDNLEVRAAVFQLDESQADIKAASASHLPVVNLQGSYGSNWSRAQNSNVLDDLFGTTSKTRTSMIGVTVTIPLFSGGAGISMSREAYSRRAQRRDLLEDARRRARQDARSAFLGIVNGAAKLKAQQRAVESAHSRVQSTHYGREVGLRTSVDELTAQQKYFEAVRDLADARFRYITARLQLSAVLGTIAQDDLGAFGCLTAD</sequence>
<dbReference type="SUPFAM" id="SSF56954">
    <property type="entry name" value="Outer membrane efflux proteins (OEP)"/>
    <property type="match status" value="1"/>
</dbReference>
<keyword evidence="6" id="KW-0472">Membrane</keyword>
<evidence type="ECO:0000256" key="6">
    <source>
        <dbReference type="ARBA" id="ARBA00023136"/>
    </source>
</evidence>
<keyword evidence="3" id="KW-0813">Transport</keyword>
<dbReference type="Gene3D" id="1.20.1600.10">
    <property type="entry name" value="Outer membrane efflux proteins (OEP)"/>
    <property type="match status" value="1"/>
</dbReference>
<dbReference type="PANTHER" id="PTHR30026">
    <property type="entry name" value="OUTER MEMBRANE PROTEIN TOLC"/>
    <property type="match status" value="1"/>
</dbReference>
<evidence type="ECO:0000313" key="9">
    <source>
        <dbReference type="Proteomes" id="UP000065521"/>
    </source>
</evidence>
<evidence type="ECO:0000256" key="2">
    <source>
        <dbReference type="ARBA" id="ARBA00007613"/>
    </source>
</evidence>
<reference evidence="8 9" key="1">
    <citation type="submission" date="2015-11" db="EMBL/GenBank/DDBJ databases">
        <title>Expanding the genomic diversity of Burkholderia species for the development of highly accurate diagnostics.</title>
        <authorList>
            <person name="Sahl J."/>
            <person name="Keim P."/>
            <person name="Wagner D."/>
        </authorList>
    </citation>
    <scope>NUCLEOTIDE SEQUENCE [LARGE SCALE GENOMIC DNA]</scope>
    <source>
        <strain evidence="8 9">RF32-BP4</strain>
    </source>
</reference>
<evidence type="ECO:0000313" key="8">
    <source>
        <dbReference type="EMBL" id="KUZ80276.1"/>
    </source>
</evidence>
<evidence type="ECO:0000256" key="1">
    <source>
        <dbReference type="ARBA" id="ARBA00004442"/>
    </source>
</evidence>
<name>A0A102LJX4_9BURK</name>
<evidence type="ECO:0000256" key="3">
    <source>
        <dbReference type="ARBA" id="ARBA00022448"/>
    </source>
</evidence>
<dbReference type="EMBL" id="LOTN01000080">
    <property type="protein sequence ID" value="KUZ80276.1"/>
    <property type="molecule type" value="Genomic_DNA"/>
</dbReference>
<dbReference type="InterPro" id="IPR010130">
    <property type="entry name" value="T1SS_OMP_TolC"/>
</dbReference>
<dbReference type="RefSeq" id="WP_059638499.1">
    <property type="nucleotide sequence ID" value="NZ_LOTN01000080.1"/>
</dbReference>
<accession>A0A102LJX4</accession>
<proteinExistence type="inferred from homology"/>
<gene>
    <name evidence="8" type="ORF">WI38_33845</name>
</gene>
<protein>
    <submittedName>
        <fullName evidence="8">Anibiotic ABC transporter</fullName>
    </submittedName>
</protein>
<comment type="subcellular location">
    <subcellularLocation>
        <location evidence="1">Cell outer membrane</location>
    </subcellularLocation>
</comment>
<dbReference type="Pfam" id="PF02321">
    <property type="entry name" value="OEP"/>
    <property type="match status" value="2"/>
</dbReference>
<dbReference type="GO" id="GO:0009279">
    <property type="term" value="C:cell outer membrane"/>
    <property type="evidence" value="ECO:0007669"/>
    <property type="project" value="UniProtKB-SubCell"/>
</dbReference>
<comment type="similarity">
    <text evidence="2">Belongs to the outer membrane factor (OMF) (TC 1.B.17) family.</text>
</comment>
<dbReference type="InterPro" id="IPR051906">
    <property type="entry name" value="TolC-like"/>
</dbReference>
<dbReference type="NCBIfam" id="TIGR01844">
    <property type="entry name" value="type_I_sec_TolC"/>
    <property type="match status" value="1"/>
</dbReference>
<dbReference type="GO" id="GO:0015562">
    <property type="term" value="F:efflux transmembrane transporter activity"/>
    <property type="evidence" value="ECO:0007669"/>
    <property type="project" value="InterPro"/>
</dbReference>
<keyword evidence="7" id="KW-0998">Cell outer membrane</keyword>
<dbReference type="GO" id="GO:1990281">
    <property type="term" value="C:efflux pump complex"/>
    <property type="evidence" value="ECO:0007669"/>
    <property type="project" value="TreeGrafter"/>
</dbReference>
<evidence type="ECO:0000256" key="7">
    <source>
        <dbReference type="ARBA" id="ARBA00023237"/>
    </source>
</evidence>
<dbReference type="PANTHER" id="PTHR30026:SF20">
    <property type="entry name" value="OUTER MEMBRANE PROTEIN TOLC"/>
    <property type="match status" value="1"/>
</dbReference>
<keyword evidence="5" id="KW-0812">Transmembrane</keyword>
<keyword evidence="4" id="KW-1134">Transmembrane beta strand</keyword>
<evidence type="ECO:0000256" key="4">
    <source>
        <dbReference type="ARBA" id="ARBA00022452"/>
    </source>
</evidence>
<organism evidence="8 9">
    <name type="scientific">Burkholderia ubonensis</name>
    <dbReference type="NCBI Taxonomy" id="101571"/>
    <lineage>
        <taxon>Bacteria</taxon>
        <taxon>Pseudomonadati</taxon>
        <taxon>Pseudomonadota</taxon>
        <taxon>Betaproteobacteria</taxon>
        <taxon>Burkholderiales</taxon>
        <taxon>Burkholderiaceae</taxon>
        <taxon>Burkholderia</taxon>
        <taxon>Burkholderia cepacia complex</taxon>
    </lineage>
</organism>
<dbReference type="AlphaFoldDB" id="A0A102LJX4"/>
<dbReference type="Proteomes" id="UP000065521">
    <property type="component" value="Unassembled WGS sequence"/>
</dbReference>
<evidence type="ECO:0000256" key="5">
    <source>
        <dbReference type="ARBA" id="ARBA00022692"/>
    </source>
</evidence>
<comment type="caution">
    <text evidence="8">The sequence shown here is derived from an EMBL/GenBank/DDBJ whole genome shotgun (WGS) entry which is preliminary data.</text>
</comment>
<dbReference type="GO" id="GO:0015288">
    <property type="term" value="F:porin activity"/>
    <property type="evidence" value="ECO:0007669"/>
    <property type="project" value="TreeGrafter"/>
</dbReference>